<organism evidence="2 3">
    <name type="scientific">Phormidium nigroviride PCC 7112</name>
    <dbReference type="NCBI Taxonomy" id="179408"/>
    <lineage>
        <taxon>Bacteria</taxon>
        <taxon>Bacillati</taxon>
        <taxon>Cyanobacteriota</taxon>
        <taxon>Cyanophyceae</taxon>
        <taxon>Oscillatoriophycideae</taxon>
        <taxon>Oscillatoriales</taxon>
        <taxon>Oscillatoriaceae</taxon>
        <taxon>Phormidium</taxon>
    </lineage>
</organism>
<proteinExistence type="predicted"/>
<dbReference type="STRING" id="179408.Osc7112_0518"/>
<dbReference type="InterPro" id="IPR008538">
    <property type="entry name" value="Uma2"/>
</dbReference>
<sequence>MLSNRTMQLTEQRYYSIEEYLALEEAADYKSEYIDGEIFPMAGGSTNHNQIALNFSTELNFAFKKLDYRVFMSDVRLWIPKKRIYTYPDVMVVCGKPEYYNNRTDTITNSRVIIEVLSASTKGYDRSKKFEAYRTIPTLEEYLLIDQNRRYIEHFSKTDDKRWSFAEYNESDETIALASVSFEIAVADIYNKVNFEQVDREIAPEK</sequence>
<evidence type="ECO:0000259" key="1">
    <source>
        <dbReference type="Pfam" id="PF05685"/>
    </source>
</evidence>
<dbReference type="PANTHER" id="PTHR36558:SF1">
    <property type="entry name" value="RESTRICTION ENDONUCLEASE DOMAIN-CONTAINING PROTEIN-RELATED"/>
    <property type="match status" value="1"/>
</dbReference>
<dbReference type="SUPFAM" id="SSF52980">
    <property type="entry name" value="Restriction endonuclease-like"/>
    <property type="match status" value="1"/>
</dbReference>
<dbReference type="KEGG" id="oni:Osc7112_0518"/>
<dbReference type="AlphaFoldDB" id="K9VB97"/>
<reference evidence="2 3" key="1">
    <citation type="submission" date="2012-05" db="EMBL/GenBank/DDBJ databases">
        <title>Finished chromosome of genome of Oscillatoria sp. PCC 7112.</title>
        <authorList>
            <consortium name="US DOE Joint Genome Institute"/>
            <person name="Gugger M."/>
            <person name="Coursin T."/>
            <person name="Rippka R."/>
            <person name="Tandeau De Marsac N."/>
            <person name="Huntemann M."/>
            <person name="Wei C.-L."/>
            <person name="Han J."/>
            <person name="Detter J.C."/>
            <person name="Han C."/>
            <person name="Tapia R."/>
            <person name="Davenport K."/>
            <person name="Daligault H."/>
            <person name="Erkkila T."/>
            <person name="Gu W."/>
            <person name="Munk A.C.C."/>
            <person name="Teshima H."/>
            <person name="Xu Y."/>
            <person name="Chain P."/>
            <person name="Chen A."/>
            <person name="Krypides N."/>
            <person name="Mavromatis K."/>
            <person name="Markowitz V."/>
            <person name="Szeto E."/>
            <person name="Ivanova N."/>
            <person name="Mikhailova N."/>
            <person name="Ovchinnikova G."/>
            <person name="Pagani I."/>
            <person name="Pati A."/>
            <person name="Goodwin L."/>
            <person name="Peters L."/>
            <person name="Pitluck S."/>
            <person name="Woyke T."/>
            <person name="Kerfeld C."/>
        </authorList>
    </citation>
    <scope>NUCLEOTIDE SEQUENCE [LARGE SCALE GENOMIC DNA]</scope>
    <source>
        <strain evidence="2 3">PCC 7112</strain>
    </source>
</reference>
<gene>
    <name evidence="2" type="ORF">Osc7112_0518</name>
</gene>
<dbReference type="Gene3D" id="3.90.1570.10">
    <property type="entry name" value="tt1808, chain A"/>
    <property type="match status" value="1"/>
</dbReference>
<evidence type="ECO:0000313" key="2">
    <source>
        <dbReference type="EMBL" id="AFZ05116.1"/>
    </source>
</evidence>
<dbReference type="PANTHER" id="PTHR36558">
    <property type="entry name" value="GLR1098 PROTEIN"/>
    <property type="match status" value="1"/>
</dbReference>
<feature type="domain" description="Putative restriction endonuclease" evidence="1">
    <location>
        <begin position="18"/>
        <end position="186"/>
    </location>
</feature>
<dbReference type="InterPro" id="IPR011335">
    <property type="entry name" value="Restrct_endonuc-II-like"/>
</dbReference>
<evidence type="ECO:0000313" key="3">
    <source>
        <dbReference type="Proteomes" id="UP000010478"/>
    </source>
</evidence>
<dbReference type="CDD" id="cd06260">
    <property type="entry name" value="DUF820-like"/>
    <property type="match status" value="1"/>
</dbReference>
<keyword evidence="3" id="KW-1185">Reference proteome</keyword>
<name>K9VB97_9CYAN</name>
<dbReference type="EMBL" id="CP003614">
    <property type="protein sequence ID" value="AFZ05116.1"/>
    <property type="molecule type" value="Genomic_DNA"/>
</dbReference>
<dbReference type="eggNOG" id="COG4636">
    <property type="taxonomic scope" value="Bacteria"/>
</dbReference>
<dbReference type="Proteomes" id="UP000010478">
    <property type="component" value="Chromosome"/>
</dbReference>
<accession>K9VB97</accession>
<dbReference type="Pfam" id="PF05685">
    <property type="entry name" value="Uma2"/>
    <property type="match status" value="1"/>
</dbReference>
<protein>
    <recommendedName>
        <fullName evidence="1">Putative restriction endonuclease domain-containing protein</fullName>
    </recommendedName>
</protein>
<dbReference type="HOGENOM" id="CLU_076312_6_0_3"/>
<dbReference type="InterPro" id="IPR012296">
    <property type="entry name" value="Nuclease_put_TT1808"/>
</dbReference>
<dbReference type="PATRIC" id="fig|179408.3.peg.651"/>